<evidence type="ECO:0000256" key="1">
    <source>
        <dbReference type="SAM" id="MobiDB-lite"/>
    </source>
</evidence>
<feature type="region of interest" description="Disordered" evidence="1">
    <location>
        <begin position="103"/>
        <end position="157"/>
    </location>
</feature>
<dbReference type="EMBL" id="GL996502">
    <property type="protein sequence ID" value="EGW32554.1"/>
    <property type="molecule type" value="Genomic_DNA"/>
</dbReference>
<feature type="compositionally biased region" description="Polar residues" evidence="1">
    <location>
        <begin position="10"/>
        <end position="40"/>
    </location>
</feature>
<feature type="compositionally biased region" description="Pro residues" evidence="1">
    <location>
        <begin position="125"/>
        <end position="142"/>
    </location>
</feature>
<dbReference type="RefSeq" id="XP_007375830.1">
    <property type="nucleotide sequence ID" value="XM_007375768.1"/>
</dbReference>
<dbReference type="KEGG" id="spaa:SPAPADRAFT_61619"/>
<feature type="non-terminal residue" evidence="2">
    <location>
        <position position="157"/>
    </location>
</feature>
<dbReference type="HOGENOM" id="CLU_1682185_0_0_1"/>
<accession>G3ANM5</accession>
<feature type="region of interest" description="Disordered" evidence="1">
    <location>
        <begin position="1"/>
        <end position="41"/>
    </location>
</feature>
<keyword evidence="3" id="KW-1185">Reference proteome</keyword>
<sequence>MEEYNHTRPRQNSVSVSPYSNGSTPQVQTPQVQASQSYPQLTKIHQGYAPQYQQQFQQTNQFSNTTIVASEVPPPRPGAVVGPTQIPAGTPIEAQTATMQQPYHQWPPTLPPTRSNSTPNNIHLPPIPLNPSHPNLPPPPVIIPGASVPGRRTNHSL</sequence>
<dbReference type="AlphaFoldDB" id="G3ANM5"/>
<protein>
    <submittedName>
        <fullName evidence="2">Uncharacterized protein</fullName>
    </submittedName>
</protein>
<proteinExistence type="predicted"/>
<evidence type="ECO:0000313" key="2">
    <source>
        <dbReference type="EMBL" id="EGW32554.1"/>
    </source>
</evidence>
<dbReference type="Proteomes" id="UP000000709">
    <property type="component" value="Unassembled WGS sequence"/>
</dbReference>
<evidence type="ECO:0000313" key="3">
    <source>
        <dbReference type="Proteomes" id="UP000000709"/>
    </source>
</evidence>
<gene>
    <name evidence="2" type="ORF">SPAPADRAFT_61619</name>
</gene>
<reference evidence="2 3" key="1">
    <citation type="journal article" date="2011" name="Proc. Natl. Acad. Sci. U.S.A.">
        <title>Comparative genomics of xylose-fermenting fungi for enhanced biofuel production.</title>
        <authorList>
            <person name="Wohlbach D.J."/>
            <person name="Kuo A."/>
            <person name="Sato T.K."/>
            <person name="Potts K.M."/>
            <person name="Salamov A.A."/>
            <person name="LaButti K.M."/>
            <person name="Sun H."/>
            <person name="Clum A."/>
            <person name="Pangilinan J.L."/>
            <person name="Lindquist E.A."/>
            <person name="Lucas S."/>
            <person name="Lapidus A."/>
            <person name="Jin M."/>
            <person name="Gunawan C."/>
            <person name="Balan V."/>
            <person name="Dale B.E."/>
            <person name="Jeffries T.W."/>
            <person name="Zinkel R."/>
            <person name="Barry K.W."/>
            <person name="Grigoriev I.V."/>
            <person name="Gasch A.P."/>
        </authorList>
    </citation>
    <scope>NUCLEOTIDE SEQUENCE [LARGE SCALE GENOMIC DNA]</scope>
    <source>
        <strain evidence="3">NRRL Y-27907 / 11-Y1</strain>
    </source>
</reference>
<dbReference type="GeneID" id="18873978"/>
<dbReference type="InParanoid" id="G3ANM5"/>
<name>G3ANM5_SPAPN</name>
<feature type="region of interest" description="Disordered" evidence="1">
    <location>
        <begin position="68"/>
        <end position="88"/>
    </location>
</feature>
<organism evidence="3">
    <name type="scientific">Spathaspora passalidarum (strain NRRL Y-27907 / 11-Y1)</name>
    <dbReference type="NCBI Taxonomy" id="619300"/>
    <lineage>
        <taxon>Eukaryota</taxon>
        <taxon>Fungi</taxon>
        <taxon>Dikarya</taxon>
        <taxon>Ascomycota</taxon>
        <taxon>Saccharomycotina</taxon>
        <taxon>Pichiomycetes</taxon>
        <taxon>Debaryomycetaceae</taxon>
        <taxon>Spathaspora</taxon>
    </lineage>
</organism>